<dbReference type="AlphaFoldDB" id="A0A3B0YRQ2"/>
<dbReference type="EMBL" id="UOFL01000171">
    <property type="protein sequence ID" value="VAW79390.1"/>
    <property type="molecule type" value="Genomic_DNA"/>
</dbReference>
<dbReference type="SUPFAM" id="SSF160930">
    <property type="entry name" value="FlhC-like"/>
    <property type="match status" value="1"/>
</dbReference>
<protein>
    <submittedName>
        <fullName evidence="1">Uncharacterized protein</fullName>
    </submittedName>
</protein>
<evidence type="ECO:0000313" key="1">
    <source>
        <dbReference type="EMBL" id="VAW79390.1"/>
    </source>
</evidence>
<organism evidence="1">
    <name type="scientific">hydrothermal vent metagenome</name>
    <dbReference type="NCBI Taxonomy" id="652676"/>
    <lineage>
        <taxon>unclassified sequences</taxon>
        <taxon>metagenomes</taxon>
        <taxon>ecological metagenomes</taxon>
    </lineage>
</organism>
<gene>
    <name evidence="1" type="ORF">MNBD_GAMMA12-494</name>
</gene>
<accession>A0A3B0YRQ2</accession>
<sequence>MFLNREIKKCLTNDTLRASEITTSEYAHRLIIAEELISMGCKWPILHERLGIRLTDAQRLMSENNPDGFVMSRVETGLNWFKKSGTGNMRMLHATYLYKIYLATAESIPNANPAEILLYAYRRYKLLTTPIYIDNINRAWYMISSVIDNRGFDVRECVSCEQSFLAIKLGEESICPACDRNQYIHCSSCQKLIDQPYVPGRNGSRKIYCLVCADTVRKEKRRLRERRKRVYIAASVLR</sequence>
<reference evidence="1" key="1">
    <citation type="submission" date="2018-06" db="EMBL/GenBank/DDBJ databases">
        <authorList>
            <person name="Zhirakovskaya E."/>
        </authorList>
    </citation>
    <scope>NUCLEOTIDE SEQUENCE</scope>
</reference>
<proteinExistence type="predicted"/>
<name>A0A3B0YRQ2_9ZZZZ</name>